<evidence type="ECO:0000256" key="4">
    <source>
        <dbReference type="SAM" id="MobiDB-lite"/>
    </source>
</evidence>
<dbReference type="Pfam" id="PF00400">
    <property type="entry name" value="WD40"/>
    <property type="match status" value="6"/>
</dbReference>
<feature type="repeat" description="WD" evidence="3">
    <location>
        <begin position="195"/>
        <end position="236"/>
    </location>
</feature>
<dbReference type="OrthoDB" id="674604at2759"/>
<dbReference type="SMART" id="SM00320">
    <property type="entry name" value="WD40"/>
    <property type="match status" value="7"/>
</dbReference>
<accession>A0A2I0ACU6</accession>
<dbReference type="PROSITE" id="PS50294">
    <property type="entry name" value="WD_REPEATS_REGION"/>
    <property type="match status" value="2"/>
</dbReference>
<name>A0A2I0ACU6_9ASPA</name>
<dbReference type="STRING" id="1088818.A0A2I0ACU6"/>
<evidence type="ECO:0000256" key="1">
    <source>
        <dbReference type="ARBA" id="ARBA00022574"/>
    </source>
</evidence>
<keyword evidence="1 3" id="KW-0853">WD repeat</keyword>
<dbReference type="CDD" id="cd00200">
    <property type="entry name" value="WD40"/>
    <property type="match status" value="1"/>
</dbReference>
<evidence type="ECO:0000313" key="6">
    <source>
        <dbReference type="Proteomes" id="UP000236161"/>
    </source>
</evidence>
<dbReference type="InterPro" id="IPR020472">
    <property type="entry name" value="WD40_PAC1"/>
</dbReference>
<evidence type="ECO:0000256" key="3">
    <source>
        <dbReference type="PROSITE-ProRule" id="PRU00221"/>
    </source>
</evidence>
<feature type="region of interest" description="Disordered" evidence="4">
    <location>
        <begin position="1"/>
        <end position="20"/>
    </location>
</feature>
<dbReference type="PRINTS" id="PR00320">
    <property type="entry name" value="GPROTEINBRPT"/>
</dbReference>
<reference evidence="5 6" key="1">
    <citation type="journal article" date="2017" name="Nature">
        <title>The Apostasia genome and the evolution of orchids.</title>
        <authorList>
            <person name="Zhang G.Q."/>
            <person name="Liu K.W."/>
            <person name="Li Z."/>
            <person name="Lohaus R."/>
            <person name="Hsiao Y.Y."/>
            <person name="Niu S.C."/>
            <person name="Wang J.Y."/>
            <person name="Lin Y.C."/>
            <person name="Xu Q."/>
            <person name="Chen L.J."/>
            <person name="Yoshida K."/>
            <person name="Fujiwara S."/>
            <person name="Wang Z.W."/>
            <person name="Zhang Y.Q."/>
            <person name="Mitsuda N."/>
            <person name="Wang M."/>
            <person name="Liu G.H."/>
            <person name="Pecoraro L."/>
            <person name="Huang H.X."/>
            <person name="Xiao X.J."/>
            <person name="Lin M."/>
            <person name="Wu X.Y."/>
            <person name="Wu W.L."/>
            <person name="Chen Y.Y."/>
            <person name="Chang S.B."/>
            <person name="Sakamoto S."/>
            <person name="Ohme-Takagi M."/>
            <person name="Yagi M."/>
            <person name="Zeng S.J."/>
            <person name="Shen C.Y."/>
            <person name="Yeh C.M."/>
            <person name="Luo Y.B."/>
            <person name="Tsai W.C."/>
            <person name="Van de Peer Y."/>
            <person name="Liu Z.J."/>
        </authorList>
    </citation>
    <scope>NUCLEOTIDE SEQUENCE [LARGE SCALE GENOMIC DNA]</scope>
    <source>
        <strain evidence="6">cv. Shenzhen</strain>
        <tissue evidence="5">Stem</tissue>
    </source>
</reference>
<dbReference type="InterPro" id="IPR036322">
    <property type="entry name" value="WD40_repeat_dom_sf"/>
</dbReference>
<dbReference type="Gene3D" id="2.130.10.10">
    <property type="entry name" value="YVTN repeat-like/Quinoprotein amine dehydrogenase"/>
    <property type="match status" value="3"/>
</dbReference>
<dbReference type="Proteomes" id="UP000236161">
    <property type="component" value="Unassembled WGS sequence"/>
</dbReference>
<dbReference type="PANTHER" id="PTHR22844">
    <property type="entry name" value="F-BOX AND WD40 DOMAIN PROTEIN"/>
    <property type="match status" value="1"/>
</dbReference>
<dbReference type="PROSITE" id="PS50082">
    <property type="entry name" value="WD_REPEATS_2"/>
    <property type="match status" value="4"/>
</dbReference>
<dbReference type="PANTHER" id="PTHR22844:SF336">
    <property type="entry name" value="PROTEIN JINGUBANG"/>
    <property type="match status" value="1"/>
</dbReference>
<keyword evidence="2" id="KW-0677">Repeat</keyword>
<feature type="repeat" description="WD" evidence="3">
    <location>
        <begin position="237"/>
        <end position="267"/>
    </location>
</feature>
<dbReference type="FunFam" id="2.130.10.10:FF:000775">
    <property type="entry name" value="BnaA09g28200D protein"/>
    <property type="match status" value="1"/>
</dbReference>
<sequence>MFSDPMIKSTSEDDFPNRRSSVSFASPGYYSDHRSPWNQASSPYSTSPWTSHSSNPFLTHSIAEPSPDTDLFPPGTGLIGSLVREDGHIYSIAAFRGLLYTGSDSKNIRVWKDQNEYSGFKSGSGLVKAIVISPDHRIFTGHQDGKVRIWKISAKNPRVHKRLGTLPCFKDFLKSSVNPSNYVESRLRHRRSSIWIRHADAVSCLSLDKANGLLYSGSWDRTIKVWRLSDSRCLESINAHDDAVNSVAIGFDGLVFTGSADGTVKVWRRDGVGRKAGATRHVAAQTLLRQDCAVTALAVHVAAEILYCGSSDGAVNFWENDLAHGGMLAGHKVAVLCLAAAGTLLFTGSADKTICIWGRGGDGVHGCLSVLTGHEGPVKCLAVEEDACAGEEINVKGRRWVVYSGSLDKSVKVWKVQEQL</sequence>
<dbReference type="SUPFAM" id="SSF50978">
    <property type="entry name" value="WD40 repeat-like"/>
    <property type="match status" value="1"/>
</dbReference>
<evidence type="ECO:0000313" key="5">
    <source>
        <dbReference type="EMBL" id="PKA53353.1"/>
    </source>
</evidence>
<feature type="repeat" description="WD" evidence="3">
    <location>
        <begin position="328"/>
        <end position="357"/>
    </location>
</feature>
<dbReference type="EMBL" id="KZ451999">
    <property type="protein sequence ID" value="PKA53353.1"/>
    <property type="molecule type" value="Genomic_DNA"/>
</dbReference>
<gene>
    <name evidence="5" type="primary">ZFWD4</name>
    <name evidence="5" type="ORF">AXF42_Ash010083</name>
</gene>
<proteinExistence type="predicted"/>
<organism evidence="5 6">
    <name type="scientific">Apostasia shenzhenica</name>
    <dbReference type="NCBI Taxonomy" id="1088818"/>
    <lineage>
        <taxon>Eukaryota</taxon>
        <taxon>Viridiplantae</taxon>
        <taxon>Streptophyta</taxon>
        <taxon>Embryophyta</taxon>
        <taxon>Tracheophyta</taxon>
        <taxon>Spermatophyta</taxon>
        <taxon>Magnoliopsida</taxon>
        <taxon>Liliopsida</taxon>
        <taxon>Asparagales</taxon>
        <taxon>Orchidaceae</taxon>
        <taxon>Apostasioideae</taxon>
        <taxon>Apostasia</taxon>
    </lineage>
</organism>
<dbReference type="InterPro" id="IPR045182">
    <property type="entry name" value="JINGUBANG-like"/>
</dbReference>
<dbReference type="InterPro" id="IPR015943">
    <property type="entry name" value="WD40/YVTN_repeat-like_dom_sf"/>
</dbReference>
<dbReference type="AlphaFoldDB" id="A0A2I0ACU6"/>
<keyword evidence="6" id="KW-1185">Reference proteome</keyword>
<feature type="repeat" description="WD" evidence="3">
    <location>
        <begin position="120"/>
        <end position="153"/>
    </location>
</feature>
<evidence type="ECO:0000256" key="2">
    <source>
        <dbReference type="ARBA" id="ARBA00022737"/>
    </source>
</evidence>
<dbReference type="InterPro" id="IPR001680">
    <property type="entry name" value="WD40_rpt"/>
</dbReference>
<protein>
    <submittedName>
        <fullName evidence="5">Zinc finger CCCH domain-containing protein 62</fullName>
    </submittedName>
</protein>